<feature type="compositionally biased region" description="Polar residues" evidence="2">
    <location>
        <begin position="516"/>
        <end position="526"/>
    </location>
</feature>
<evidence type="ECO:0000256" key="1">
    <source>
        <dbReference type="SAM" id="Coils"/>
    </source>
</evidence>
<organism evidence="3 4">
    <name type="scientific">Strongyloides venezuelensis</name>
    <name type="common">Threadworm</name>
    <dbReference type="NCBI Taxonomy" id="75913"/>
    <lineage>
        <taxon>Eukaryota</taxon>
        <taxon>Metazoa</taxon>
        <taxon>Ecdysozoa</taxon>
        <taxon>Nematoda</taxon>
        <taxon>Chromadorea</taxon>
        <taxon>Rhabditida</taxon>
        <taxon>Tylenchina</taxon>
        <taxon>Panagrolaimomorpha</taxon>
        <taxon>Strongyloidoidea</taxon>
        <taxon>Strongyloididae</taxon>
        <taxon>Strongyloides</taxon>
    </lineage>
</organism>
<accession>A0A0K0FZT3</accession>
<feature type="region of interest" description="Disordered" evidence="2">
    <location>
        <begin position="416"/>
        <end position="526"/>
    </location>
</feature>
<evidence type="ECO:0000256" key="2">
    <source>
        <dbReference type="SAM" id="MobiDB-lite"/>
    </source>
</evidence>
<dbReference type="AlphaFoldDB" id="A0A0K0FZT3"/>
<keyword evidence="1" id="KW-0175">Coiled coil</keyword>
<dbReference type="WBParaSite" id="SVE_1796300.1">
    <property type="protein sequence ID" value="SVE_1796300.1"/>
    <property type="gene ID" value="SVE_1796300"/>
</dbReference>
<feature type="region of interest" description="Disordered" evidence="2">
    <location>
        <begin position="221"/>
        <end position="250"/>
    </location>
</feature>
<sequence length="567" mass="65380">MELAPSTDWFSTNSSDIEALGKFFSDPNLEENWNDENIKKVQLAFIHLYDKRNCNLKLLETLYPLVKDHKKFPVAVAKCYRSGNLDSATLHYYLSHFIEDYRIGNLLTFYNFIKYYFPVKARQILKHTKITEIDGLYYDKNISAVIFNHEQLSKPLIFDNELSLSFFLLIMYELFANPQKNGERFWRTFFRLIFGCKMPRCGLPILYNAFFESIPPKPGDWEKKASEGGNTKKSGPRPGRPPKKRKYDETEKMSADFLATIEKDTINCGDVPLNIAFNSLTNQFNNATSIASIEYWKGKYEAERLKNLSLEERFNKYAEQREAEINELRTKFDDFTRQITLKFEKTKKEYEIKEKELAKKQASIKLLKRPDRQSHPTVVVFPKRPILSQKGSFRFGNQSTSPMIPFMKVRKLTDPTYQPTSDVATHPPPRSIARGSNLRRSSVDECNLSSTNPPSAKPSNSRENQNENILDKDCDIIDLPSDKTTTGRSPETVKEMKTEYDSQDEDKTKTNKHMETTSFPNNDNLKCQEQIIESPTSSHESTPAPSNILLDIRKKLGKINPPLSPAS</sequence>
<feature type="compositionally biased region" description="Basic and acidic residues" evidence="2">
    <location>
        <begin position="491"/>
        <end position="515"/>
    </location>
</feature>
<dbReference type="Proteomes" id="UP000035680">
    <property type="component" value="Unassembled WGS sequence"/>
</dbReference>
<keyword evidence="3" id="KW-1185">Reference proteome</keyword>
<protein>
    <submittedName>
        <fullName evidence="4">FH2 domain-containing protein</fullName>
    </submittedName>
</protein>
<feature type="coiled-coil region" evidence="1">
    <location>
        <begin position="318"/>
        <end position="363"/>
    </location>
</feature>
<feature type="compositionally biased region" description="Polar residues" evidence="2">
    <location>
        <begin position="447"/>
        <end position="468"/>
    </location>
</feature>
<reference evidence="4" key="2">
    <citation type="submission" date="2015-08" db="UniProtKB">
        <authorList>
            <consortium name="WormBaseParasite"/>
        </authorList>
    </citation>
    <scope>IDENTIFICATION</scope>
</reference>
<proteinExistence type="predicted"/>
<reference evidence="3" key="1">
    <citation type="submission" date="2014-07" db="EMBL/GenBank/DDBJ databases">
        <authorList>
            <person name="Martin A.A"/>
            <person name="De Silva N."/>
        </authorList>
    </citation>
    <scope>NUCLEOTIDE SEQUENCE</scope>
</reference>
<evidence type="ECO:0000313" key="4">
    <source>
        <dbReference type="WBParaSite" id="SVE_1796300.1"/>
    </source>
</evidence>
<evidence type="ECO:0000313" key="3">
    <source>
        <dbReference type="Proteomes" id="UP000035680"/>
    </source>
</evidence>
<name>A0A0K0FZT3_STRVS</name>